<dbReference type="Pfam" id="PF05299">
    <property type="entry name" value="Peptidase_M61"/>
    <property type="match status" value="1"/>
</dbReference>
<dbReference type="EMBL" id="CP019628">
    <property type="protein sequence ID" value="AQQ01455.1"/>
    <property type="molecule type" value="Genomic_DNA"/>
</dbReference>
<proteinExistence type="predicted"/>
<evidence type="ECO:0000313" key="3">
    <source>
        <dbReference type="Proteomes" id="UP000188243"/>
    </source>
</evidence>
<dbReference type="KEGG" id="paln:B0W48_17755"/>
<evidence type="ECO:0000259" key="1">
    <source>
        <dbReference type="Pfam" id="PF05299"/>
    </source>
</evidence>
<name>A0A1Q2H253_9GAMM</name>
<dbReference type="SUPFAM" id="SSF55486">
    <property type="entry name" value="Metalloproteases ('zincins'), catalytic domain"/>
    <property type="match status" value="1"/>
</dbReference>
<dbReference type="Proteomes" id="UP000188243">
    <property type="component" value="Chromosome"/>
</dbReference>
<dbReference type="InterPro" id="IPR027268">
    <property type="entry name" value="Peptidase_M4/M1_CTD_sf"/>
</dbReference>
<dbReference type="STRING" id="247523.B0W48_17755"/>
<dbReference type="Gene3D" id="1.10.390.10">
    <property type="entry name" value="Neutral Protease Domain 2"/>
    <property type="match status" value="1"/>
</dbReference>
<protein>
    <recommendedName>
        <fullName evidence="1">Peptidase M61 catalytic domain-containing protein</fullName>
    </recommendedName>
</protein>
<evidence type="ECO:0000313" key="2">
    <source>
        <dbReference type="EMBL" id="AQQ01455.1"/>
    </source>
</evidence>
<dbReference type="RefSeq" id="WP_077538093.1">
    <property type="nucleotide sequence ID" value="NZ_CP019628.1"/>
</dbReference>
<dbReference type="AlphaFoldDB" id="A0A1Q2H253"/>
<gene>
    <name evidence="2" type="ORF">B0W48_17755</name>
</gene>
<organism evidence="2 3">
    <name type="scientific">Pseudoalteromonas aliena</name>
    <dbReference type="NCBI Taxonomy" id="247523"/>
    <lineage>
        <taxon>Bacteria</taxon>
        <taxon>Pseudomonadati</taxon>
        <taxon>Pseudomonadota</taxon>
        <taxon>Gammaproteobacteria</taxon>
        <taxon>Alteromonadales</taxon>
        <taxon>Pseudoalteromonadaceae</taxon>
        <taxon>Pseudoalteromonas</taxon>
    </lineage>
</organism>
<sequence length="267" mass="30542">MKLFLVLLLSIIAFNSLAIEVVIHNLSSLSNNGQKTVSTWVNQSVEKTKNTLGPLQQSILPIYLKPQYFASEPVPWATVKRNNPDGLELHIDRYASLKAFTKDWTLYHELAHLYLPLLPYSGFWLSEGFASYMQNVVMRDSGIITQPQFVQRLNAGFDRARLQTRTKNQPLDKLSADMWRQRAQQRVYWTGAAFFVEADLALQKQGKTVAHVIKAYQVCCRASRSDAKTFIKNLDKLSKSSVFSNLYVKYNSRTDFPTITKSQLNQL</sequence>
<feature type="domain" description="Peptidase M61 catalytic" evidence="1">
    <location>
        <begin position="123"/>
        <end position="185"/>
    </location>
</feature>
<dbReference type="InterPro" id="IPR007963">
    <property type="entry name" value="Peptidase_M61_catalytic"/>
</dbReference>
<reference evidence="2 3" key="1">
    <citation type="submission" date="2017-02" db="EMBL/GenBank/DDBJ databases">
        <title>Complete genome sequence of the cold-active Pseudoalteromonas aliena strain EH1 isolated from Arctic seawater.</title>
        <authorList>
            <person name="Kim E."/>
            <person name="Heo E."/>
            <person name="Kim H."/>
            <person name="Kim D."/>
        </authorList>
    </citation>
    <scope>NUCLEOTIDE SEQUENCE [LARGE SCALE GENOMIC DNA]</scope>
    <source>
        <strain evidence="2 3">EH1</strain>
    </source>
</reference>
<accession>A0A1Q2H253</accession>